<sequence length="117" mass="11981">MKTNVIKAGTVLASLLLAVGGGAGTAGAAAVLKPRACNTDGAAAQLHVTARAVHLRSGKGTSHTSRALLTRGTDFYAECWGRSSGHGLWAYGKVMSGPHNGTRGWVSGDHVATGYRH</sequence>
<feature type="signal peptide" evidence="1">
    <location>
        <begin position="1"/>
        <end position="28"/>
    </location>
</feature>
<comment type="caution">
    <text evidence="2">The sequence shown here is derived from an EMBL/GenBank/DDBJ whole genome shotgun (WGS) entry which is preliminary data.</text>
</comment>
<keyword evidence="3" id="KW-1185">Reference proteome</keyword>
<dbReference type="Proteomes" id="UP001490330">
    <property type="component" value="Unassembled WGS sequence"/>
</dbReference>
<gene>
    <name evidence="2" type="ORF">ABT322_35665</name>
</gene>
<organism evidence="2 3">
    <name type="scientific">Streptomyces flaveolus</name>
    <dbReference type="NCBI Taxonomy" id="67297"/>
    <lineage>
        <taxon>Bacteria</taxon>
        <taxon>Bacillati</taxon>
        <taxon>Actinomycetota</taxon>
        <taxon>Actinomycetes</taxon>
        <taxon>Kitasatosporales</taxon>
        <taxon>Streptomycetaceae</taxon>
        <taxon>Streptomyces</taxon>
    </lineage>
</organism>
<evidence type="ECO:0000313" key="3">
    <source>
        <dbReference type="Proteomes" id="UP001490330"/>
    </source>
</evidence>
<evidence type="ECO:0008006" key="4">
    <source>
        <dbReference type="Google" id="ProtNLM"/>
    </source>
</evidence>
<proteinExistence type="predicted"/>
<reference evidence="2 3" key="1">
    <citation type="submission" date="2024-06" db="EMBL/GenBank/DDBJ databases">
        <title>The Natural Products Discovery Center: Release of the First 8490 Sequenced Strains for Exploring Actinobacteria Biosynthetic Diversity.</title>
        <authorList>
            <person name="Kalkreuter E."/>
            <person name="Kautsar S.A."/>
            <person name="Yang D."/>
            <person name="Bader C.D."/>
            <person name="Teijaro C.N."/>
            <person name="Fluegel L."/>
            <person name="Davis C.M."/>
            <person name="Simpson J.R."/>
            <person name="Lauterbach L."/>
            <person name="Steele A.D."/>
            <person name="Gui C."/>
            <person name="Meng S."/>
            <person name="Li G."/>
            <person name="Viehrig K."/>
            <person name="Ye F."/>
            <person name="Su P."/>
            <person name="Kiefer A.F."/>
            <person name="Nichols A."/>
            <person name="Cepeda A.J."/>
            <person name="Yan W."/>
            <person name="Fan B."/>
            <person name="Jiang Y."/>
            <person name="Adhikari A."/>
            <person name="Zheng C.-J."/>
            <person name="Schuster L."/>
            <person name="Cowan T.M."/>
            <person name="Smanski M.J."/>
            <person name="Chevrette M.G."/>
            <person name="De Carvalho L.P.S."/>
            <person name="Shen B."/>
        </authorList>
    </citation>
    <scope>NUCLEOTIDE SEQUENCE [LARGE SCALE GENOMIC DNA]</scope>
    <source>
        <strain evidence="2 3">NPDC000632</strain>
    </source>
</reference>
<protein>
    <recommendedName>
        <fullName evidence="4">SH3b domain-containing protein</fullName>
    </recommendedName>
</protein>
<dbReference type="EMBL" id="JBEPCV010000055">
    <property type="protein sequence ID" value="MER6908981.1"/>
    <property type="molecule type" value="Genomic_DNA"/>
</dbReference>
<feature type="chain" id="PRO_5047536720" description="SH3b domain-containing protein" evidence="1">
    <location>
        <begin position="29"/>
        <end position="117"/>
    </location>
</feature>
<dbReference type="RefSeq" id="WP_350722487.1">
    <property type="nucleotide sequence ID" value="NZ_JBEPCO010000036.1"/>
</dbReference>
<evidence type="ECO:0000256" key="1">
    <source>
        <dbReference type="SAM" id="SignalP"/>
    </source>
</evidence>
<evidence type="ECO:0000313" key="2">
    <source>
        <dbReference type="EMBL" id="MER6908981.1"/>
    </source>
</evidence>
<name>A0ABV1VR50_9ACTN</name>
<keyword evidence="1" id="KW-0732">Signal</keyword>
<dbReference type="Gene3D" id="2.30.30.40">
    <property type="entry name" value="SH3 Domains"/>
    <property type="match status" value="1"/>
</dbReference>
<accession>A0ABV1VR50</accession>